<dbReference type="EMBL" id="JBHSMZ010000016">
    <property type="protein sequence ID" value="MFC5550817.1"/>
    <property type="molecule type" value="Genomic_DNA"/>
</dbReference>
<dbReference type="InterPro" id="IPR036942">
    <property type="entry name" value="Beta-barrel_TonB_sf"/>
</dbReference>
<sequence length="962" mass="104536">MNKQLILKRSVLAVAMALGGTSIVFAQTVSGDSGTTTETTTGSHIQKVVVTGSNIKRADTEASSPISVMTAQDIKNTGAASVSDLMKFIPSMGTDGAQDFQSGSGFAKGVATASLRGLGSSSTLVLLNGRRITPAPYADPNNGNSVLYDLNSIPVSAIERVEVLQDGASAVYGSDAIAGVINFILKQNYEGAEVAARYSGNDNNRFRRKGFNGIFGKGNLDTDGYNFMITADINQRDRTTRREATDVEYDQLRILNGRFASPYASSTSQYPTFFRETKSGSKNFGVTQANAPTNMKFTVGCPASEQITGSTAIGLLPTSTLIGRTFCNYDNTPFLEAQGYGRDANIISHGELKLGQSVTGFADVAYSRSIREYTGEPIAIGTGVTSNWTANGPAPTYQTILPIGHPDNPFTDARASIQYRFTNLRGGSSVLNEGKRLLAGVKGTHMGWDWESALLWNRAENETTSYGRLFLPTLSKINAGASIASVAADPTIGHDVLTTNMSQITQWDAKASREFGQLAGGAIGFAAGVELRKEKIGLTPDPLVASGQIFGLANTILNSERNVKSAFVEARLPVLKNLEFDFAGRADKYPNLKTNYVPKVGGKWTVTDTFAIRGTYAEGFRAPSLSQIVPGGAQFFLNGTWDPKRCNEDEITPKPNGTTADCAKSVGGSGGFNPDLKPETSKSYNLGFIWSPSSKFDVSVDFYRIKRENEIVLGSSYDALKNEDRVPGNVVRDTNPVNFITDASGKPIPGTGPLIMLFLPWQNQGLTELRGADIEAHHRLNLGQWGSLSTTLRSSYVDTLYIQTFAGDPMHNLAGSYPSVRDWALSSGSPTPRWKSNISTTWRYADHAVNLNANYIGKVSRLRIWEGETTYPQPYCQYSTQGSNTIPLYTTYYPRCEVKEWVTFGLGYTYTGLKNWTMSVNIQNLLDEKAPYDPGYTASGYNETLHNPYGRYFTLNARYTFK</sequence>
<evidence type="ECO:0000259" key="13">
    <source>
        <dbReference type="Pfam" id="PF00593"/>
    </source>
</evidence>
<evidence type="ECO:0000259" key="14">
    <source>
        <dbReference type="Pfam" id="PF07715"/>
    </source>
</evidence>
<evidence type="ECO:0000256" key="8">
    <source>
        <dbReference type="ARBA" id="ARBA00023170"/>
    </source>
</evidence>
<gene>
    <name evidence="15" type="ORF">ACFPO9_20055</name>
</gene>
<evidence type="ECO:0000256" key="3">
    <source>
        <dbReference type="ARBA" id="ARBA00022448"/>
    </source>
</evidence>
<dbReference type="PROSITE" id="PS52016">
    <property type="entry name" value="TONB_DEPENDENT_REC_3"/>
    <property type="match status" value="1"/>
</dbReference>
<keyword evidence="9 10" id="KW-0998">Cell outer membrane</keyword>
<evidence type="ECO:0000256" key="9">
    <source>
        <dbReference type="ARBA" id="ARBA00023237"/>
    </source>
</evidence>
<dbReference type="Proteomes" id="UP001596086">
    <property type="component" value="Unassembled WGS sequence"/>
</dbReference>
<evidence type="ECO:0000256" key="5">
    <source>
        <dbReference type="ARBA" id="ARBA00022692"/>
    </source>
</evidence>
<evidence type="ECO:0000256" key="4">
    <source>
        <dbReference type="ARBA" id="ARBA00022452"/>
    </source>
</evidence>
<keyword evidence="7 10" id="KW-0472">Membrane</keyword>
<dbReference type="Gene3D" id="2.170.130.10">
    <property type="entry name" value="TonB-dependent receptor, plug domain"/>
    <property type="match status" value="1"/>
</dbReference>
<dbReference type="PANTHER" id="PTHR47234">
    <property type="match status" value="1"/>
</dbReference>
<reference evidence="16" key="1">
    <citation type="journal article" date="2019" name="Int. J. Syst. Evol. Microbiol.">
        <title>The Global Catalogue of Microorganisms (GCM) 10K type strain sequencing project: providing services to taxonomists for standard genome sequencing and annotation.</title>
        <authorList>
            <consortium name="The Broad Institute Genomics Platform"/>
            <consortium name="The Broad Institute Genome Sequencing Center for Infectious Disease"/>
            <person name="Wu L."/>
            <person name="Ma J."/>
        </authorList>
    </citation>
    <scope>NUCLEOTIDE SEQUENCE [LARGE SCALE GENOMIC DNA]</scope>
    <source>
        <strain evidence="16">CGMCC 4.5798</strain>
    </source>
</reference>
<dbReference type="InterPro" id="IPR039426">
    <property type="entry name" value="TonB-dep_rcpt-like"/>
</dbReference>
<comment type="subcellular location">
    <subcellularLocation>
        <location evidence="1 10">Cell outer membrane</location>
        <topology evidence="1 10">Multi-pass membrane protein</topology>
    </subcellularLocation>
</comment>
<evidence type="ECO:0000256" key="12">
    <source>
        <dbReference type="SAM" id="SignalP"/>
    </source>
</evidence>
<feature type="domain" description="TonB-dependent receptor-like beta-barrel" evidence="13">
    <location>
        <begin position="418"/>
        <end position="925"/>
    </location>
</feature>
<evidence type="ECO:0000256" key="11">
    <source>
        <dbReference type="RuleBase" id="RU003357"/>
    </source>
</evidence>
<name>A0ABW0S2X9_9BURK</name>
<keyword evidence="5 10" id="KW-0812">Transmembrane</keyword>
<dbReference type="InterPro" id="IPR037066">
    <property type="entry name" value="Plug_dom_sf"/>
</dbReference>
<keyword evidence="3 10" id="KW-0813">Transport</keyword>
<organism evidence="15 16">
    <name type="scientific">Massilia aerilata</name>
    <dbReference type="NCBI Taxonomy" id="453817"/>
    <lineage>
        <taxon>Bacteria</taxon>
        <taxon>Pseudomonadati</taxon>
        <taxon>Pseudomonadota</taxon>
        <taxon>Betaproteobacteria</taxon>
        <taxon>Burkholderiales</taxon>
        <taxon>Oxalobacteraceae</taxon>
        <taxon>Telluria group</taxon>
        <taxon>Massilia</taxon>
    </lineage>
</organism>
<dbReference type="InterPro" id="IPR012910">
    <property type="entry name" value="Plug_dom"/>
</dbReference>
<feature type="signal peptide" evidence="12">
    <location>
        <begin position="1"/>
        <end position="26"/>
    </location>
</feature>
<dbReference type="Pfam" id="PF00593">
    <property type="entry name" value="TonB_dep_Rec_b-barrel"/>
    <property type="match status" value="1"/>
</dbReference>
<evidence type="ECO:0000256" key="10">
    <source>
        <dbReference type="PROSITE-ProRule" id="PRU01360"/>
    </source>
</evidence>
<keyword evidence="8 15" id="KW-0675">Receptor</keyword>
<evidence type="ECO:0000256" key="2">
    <source>
        <dbReference type="ARBA" id="ARBA00009810"/>
    </source>
</evidence>
<evidence type="ECO:0000256" key="6">
    <source>
        <dbReference type="ARBA" id="ARBA00023077"/>
    </source>
</evidence>
<keyword evidence="4 10" id="KW-1134">Transmembrane beta strand</keyword>
<dbReference type="PANTHER" id="PTHR47234:SF2">
    <property type="entry name" value="TONB-DEPENDENT RECEPTOR"/>
    <property type="match status" value="1"/>
</dbReference>
<evidence type="ECO:0000256" key="7">
    <source>
        <dbReference type="ARBA" id="ARBA00023136"/>
    </source>
</evidence>
<dbReference type="SUPFAM" id="SSF56935">
    <property type="entry name" value="Porins"/>
    <property type="match status" value="1"/>
</dbReference>
<comment type="similarity">
    <text evidence="2 10 11">Belongs to the TonB-dependent receptor family.</text>
</comment>
<protein>
    <submittedName>
        <fullName evidence="15">TonB-dependent receptor domain-containing protein</fullName>
    </submittedName>
</protein>
<dbReference type="InterPro" id="IPR000531">
    <property type="entry name" value="Beta-barrel_TonB"/>
</dbReference>
<evidence type="ECO:0000313" key="15">
    <source>
        <dbReference type="EMBL" id="MFC5550817.1"/>
    </source>
</evidence>
<dbReference type="Gene3D" id="2.40.170.20">
    <property type="entry name" value="TonB-dependent receptor, beta-barrel domain"/>
    <property type="match status" value="1"/>
</dbReference>
<feature type="domain" description="TonB-dependent receptor plug" evidence="14">
    <location>
        <begin position="61"/>
        <end position="180"/>
    </location>
</feature>
<evidence type="ECO:0000256" key="1">
    <source>
        <dbReference type="ARBA" id="ARBA00004571"/>
    </source>
</evidence>
<keyword evidence="16" id="KW-1185">Reference proteome</keyword>
<keyword evidence="6 11" id="KW-0798">TonB box</keyword>
<keyword evidence="12" id="KW-0732">Signal</keyword>
<comment type="caution">
    <text evidence="15">The sequence shown here is derived from an EMBL/GenBank/DDBJ whole genome shotgun (WGS) entry which is preliminary data.</text>
</comment>
<feature type="chain" id="PRO_5047186069" evidence="12">
    <location>
        <begin position="27"/>
        <end position="962"/>
    </location>
</feature>
<accession>A0ABW0S2X9</accession>
<dbReference type="Pfam" id="PF07715">
    <property type="entry name" value="Plug"/>
    <property type="match status" value="1"/>
</dbReference>
<dbReference type="RefSeq" id="WP_379773985.1">
    <property type="nucleotide sequence ID" value="NZ_JBHSMZ010000016.1"/>
</dbReference>
<proteinExistence type="inferred from homology"/>
<evidence type="ECO:0000313" key="16">
    <source>
        <dbReference type="Proteomes" id="UP001596086"/>
    </source>
</evidence>